<evidence type="ECO:0008006" key="5">
    <source>
        <dbReference type="Google" id="ProtNLM"/>
    </source>
</evidence>
<feature type="chain" id="PRO_5043482887" description="RxLR effector candidate protein" evidence="2">
    <location>
        <begin position="21"/>
        <end position="389"/>
    </location>
</feature>
<keyword evidence="4" id="KW-1185">Reference proteome</keyword>
<gene>
    <name evidence="3" type="ORF">HBR001_LOCUS8122</name>
</gene>
<feature type="region of interest" description="Disordered" evidence="1">
    <location>
        <begin position="45"/>
        <end position="64"/>
    </location>
</feature>
<name>A0AAV0UY98_HYABA</name>
<accession>A0AAV0UY98</accession>
<organism evidence="3 4">
    <name type="scientific">Hyaloperonospora brassicae</name>
    <name type="common">Brassica downy mildew</name>
    <name type="synonym">Peronospora brassicae</name>
    <dbReference type="NCBI Taxonomy" id="162125"/>
    <lineage>
        <taxon>Eukaryota</taxon>
        <taxon>Sar</taxon>
        <taxon>Stramenopiles</taxon>
        <taxon>Oomycota</taxon>
        <taxon>Peronosporomycetes</taxon>
        <taxon>Peronosporales</taxon>
        <taxon>Peronosporaceae</taxon>
        <taxon>Hyaloperonospora</taxon>
    </lineage>
</organism>
<proteinExistence type="predicted"/>
<dbReference type="Proteomes" id="UP001162031">
    <property type="component" value="Unassembled WGS sequence"/>
</dbReference>
<evidence type="ECO:0000313" key="4">
    <source>
        <dbReference type="Proteomes" id="UP001162031"/>
    </source>
</evidence>
<dbReference type="EMBL" id="CANTFL010001445">
    <property type="protein sequence ID" value="CAI5740346.1"/>
    <property type="molecule type" value="Genomic_DNA"/>
</dbReference>
<dbReference type="AlphaFoldDB" id="A0AAV0UY98"/>
<evidence type="ECO:0000256" key="1">
    <source>
        <dbReference type="SAM" id="MobiDB-lite"/>
    </source>
</evidence>
<evidence type="ECO:0000313" key="3">
    <source>
        <dbReference type="EMBL" id="CAI5740346.1"/>
    </source>
</evidence>
<comment type="caution">
    <text evidence="3">The sequence shown here is derived from an EMBL/GenBank/DDBJ whole genome shotgun (WGS) entry which is preliminary data.</text>
</comment>
<feature type="signal peptide" evidence="2">
    <location>
        <begin position="1"/>
        <end position="20"/>
    </location>
</feature>
<keyword evidence="2" id="KW-0732">Signal</keyword>
<evidence type="ECO:0000256" key="2">
    <source>
        <dbReference type="SAM" id="SignalP"/>
    </source>
</evidence>
<protein>
    <recommendedName>
        <fullName evidence="5">RxLR effector candidate protein</fullName>
    </recommendedName>
</protein>
<sequence length="389" mass="43703">MRVHYLAFLASSALSARVDGVMEPGAPNETALYFPAAVRPSIASDDDVTATRSPTRVGPPNVEERGLSGTIVSSALSKLGSRGKSMVLARAQDKFYNLQKNSIRDNDVEHSLQNALKTKAWDDLYDRYKLSGHLMIDDPTKHYGDEIIARVLSQAVKADSRNPAKFAKATTLTEKLALDQLTRWQTRKKTLDDVFDTLRLNHLDFTPDALAHIALLKKNLEVVVFSRMMRSRKMNVLENYSKLTAPENSEVAYLRALMKGFGGEKKFFKLLRQANEDKALVDMTDDLEDVFLKMSLADNTNPVAAFQILRTGLPKEALLNERIMDKLTTYVKTYNENKPAARQVTVLDVLDTNLGGERGLLKSLVNKNLHEDTIYSLRTPTLREMVSRR</sequence>
<reference evidence="3" key="1">
    <citation type="submission" date="2022-12" db="EMBL/GenBank/DDBJ databases">
        <authorList>
            <person name="Webb A."/>
        </authorList>
    </citation>
    <scope>NUCLEOTIDE SEQUENCE</scope>
    <source>
        <strain evidence="3">Hp1</strain>
    </source>
</reference>